<gene>
    <name evidence="1" type="ORF">SAMN05421507_102248</name>
</gene>
<organism evidence="1 2">
    <name type="scientific">Lentzea jiangxiensis</name>
    <dbReference type="NCBI Taxonomy" id="641025"/>
    <lineage>
        <taxon>Bacteria</taxon>
        <taxon>Bacillati</taxon>
        <taxon>Actinomycetota</taxon>
        <taxon>Actinomycetes</taxon>
        <taxon>Pseudonocardiales</taxon>
        <taxon>Pseudonocardiaceae</taxon>
        <taxon>Lentzea</taxon>
    </lineage>
</organism>
<dbReference type="Proteomes" id="UP000199691">
    <property type="component" value="Unassembled WGS sequence"/>
</dbReference>
<protein>
    <submittedName>
        <fullName evidence="1">Uncharacterized protein</fullName>
    </submittedName>
</protein>
<evidence type="ECO:0000313" key="2">
    <source>
        <dbReference type="Proteomes" id="UP000199691"/>
    </source>
</evidence>
<sequence length="55" mass="6170">MAKRCWTRYQSSVPGAWSTELWPVPRIPRSGSLFKIRPLFVKGPVGLGAVAWATR</sequence>
<name>A0A1H0IUF1_9PSEU</name>
<reference evidence="2" key="1">
    <citation type="submission" date="2016-10" db="EMBL/GenBank/DDBJ databases">
        <authorList>
            <person name="Varghese N."/>
            <person name="Submissions S."/>
        </authorList>
    </citation>
    <scope>NUCLEOTIDE SEQUENCE [LARGE SCALE GENOMIC DNA]</scope>
    <source>
        <strain evidence="2">CGMCC 4.6609</strain>
    </source>
</reference>
<keyword evidence="2" id="KW-1185">Reference proteome</keyword>
<accession>A0A1H0IUF1</accession>
<proteinExistence type="predicted"/>
<dbReference type="EMBL" id="FNIX01000002">
    <property type="protein sequence ID" value="SDO35087.1"/>
    <property type="molecule type" value="Genomic_DNA"/>
</dbReference>
<dbReference type="AlphaFoldDB" id="A0A1H0IUF1"/>
<evidence type="ECO:0000313" key="1">
    <source>
        <dbReference type="EMBL" id="SDO35087.1"/>
    </source>
</evidence>